<dbReference type="RefSeq" id="WP_126604091.1">
    <property type="nucleotide sequence ID" value="NZ_AP018795.1"/>
</dbReference>
<evidence type="ECO:0000313" key="2">
    <source>
        <dbReference type="Proteomes" id="UP000280188"/>
    </source>
</evidence>
<proteinExistence type="predicted"/>
<dbReference type="KEGG" id="afj:AFERRID_00330"/>
<reference evidence="1 2" key="1">
    <citation type="journal article" date="2018" name="Microbiol. Resour. Announc.">
        <title>Complete Genome Sequence of Acidithiobacillus ferridurans JCM 18981.</title>
        <authorList>
            <person name="Miyauchi T."/>
            <person name="Kouzuma A."/>
            <person name="Abe T."/>
            <person name="Watanabe K."/>
        </authorList>
    </citation>
    <scope>NUCLEOTIDE SEQUENCE [LARGE SCALE GENOMIC DNA]</scope>
    <source>
        <strain evidence="2">ATCC 33020 / DSM 29468 / JCM 18981 / 11Fe</strain>
    </source>
</reference>
<dbReference type="EMBL" id="AP018795">
    <property type="protein sequence ID" value="BBF63815.1"/>
    <property type="molecule type" value="Genomic_DNA"/>
</dbReference>
<gene>
    <name evidence="1" type="ORF">AFERRID_00330</name>
</gene>
<protein>
    <submittedName>
        <fullName evidence="1">Uncharacterized protein</fullName>
    </submittedName>
</protein>
<dbReference type="Proteomes" id="UP000280188">
    <property type="component" value="Chromosome"/>
</dbReference>
<accession>A0A2Z6IIG8</accession>
<evidence type="ECO:0000313" key="1">
    <source>
        <dbReference type="EMBL" id="BBF63815.1"/>
    </source>
</evidence>
<sequence>MLDARTITDKYSVAEYALIYLGGRQPSPTVTPGIRYCVEEVAGYELYKDKNHEVMIFDSEAQAFEFRQILGGVFPVLAFYDQPLPEWDGADEDVPLNVPEFADVEEVMA</sequence>
<dbReference type="AlphaFoldDB" id="A0A2Z6IIG8"/>
<keyword evidence="2" id="KW-1185">Reference proteome</keyword>
<name>A0A2Z6IIG8_ACIFI</name>
<organism evidence="1 2">
    <name type="scientific">Acidithiobacillus ferridurans</name>
    <dbReference type="NCBI Taxonomy" id="1232575"/>
    <lineage>
        <taxon>Bacteria</taxon>
        <taxon>Pseudomonadati</taxon>
        <taxon>Pseudomonadota</taxon>
        <taxon>Acidithiobacillia</taxon>
        <taxon>Acidithiobacillales</taxon>
        <taxon>Acidithiobacillaceae</taxon>
        <taxon>Acidithiobacillus</taxon>
    </lineage>
</organism>